<accession>A0A1I7S0R7</accession>
<evidence type="ECO:0000313" key="2">
    <source>
        <dbReference type="EMBL" id="CAD5211447.1"/>
    </source>
</evidence>
<dbReference type="Proteomes" id="UP000095284">
    <property type="component" value="Unplaced"/>
</dbReference>
<keyword evidence="4" id="KW-1185">Reference proteome</keyword>
<dbReference type="OrthoDB" id="5899492at2759"/>
<gene>
    <name evidence="2" type="ORF">BXYJ_LOCUS2433</name>
</gene>
<organism evidence="3 5">
    <name type="scientific">Bursaphelenchus xylophilus</name>
    <name type="common">Pinewood nematode worm</name>
    <name type="synonym">Aphelenchoides xylophilus</name>
    <dbReference type="NCBI Taxonomy" id="6326"/>
    <lineage>
        <taxon>Eukaryota</taxon>
        <taxon>Metazoa</taxon>
        <taxon>Ecdysozoa</taxon>
        <taxon>Nematoda</taxon>
        <taxon>Chromadorea</taxon>
        <taxon>Rhabditida</taxon>
        <taxon>Tylenchina</taxon>
        <taxon>Tylenchomorpha</taxon>
        <taxon>Aphelenchoidea</taxon>
        <taxon>Aphelenchoididae</taxon>
        <taxon>Bursaphelenchus</taxon>
    </lineage>
</organism>
<name>A0A1I7S0R7_BURXY</name>
<dbReference type="WBParaSite" id="BXY_0659100.1">
    <property type="protein sequence ID" value="BXY_0659100.1"/>
    <property type="gene ID" value="BXY_0659100"/>
</dbReference>
<dbReference type="Proteomes" id="UP000582659">
    <property type="component" value="Unassembled WGS sequence"/>
</dbReference>
<sequence>MDRAILRTVKHLKSDIELILDENAHEVFLSEEQIREEYRAMDGKELEAVLRNVNLTLAKIIEDVRPKMYSFVNDIETPGYLKREVITSRGMIAGPGRNRQPAAESASNKATPIPFVESPVAPPPGFSSNPVDSAETSRSSSLAPGSNRPKPNGQQVEDPTQNGRSSPSIPMSFDLREKENHVPVVTLPASRSPSIASHQAFQDINHMGHEPKPLTDEELRRHSEVLLDDCKKNGYGDDDEVEMILDGLRRGMHPEQESPVVSEPEPRGKWHSVLDGQSYGKINEPIGPATLAHLSNAEQHAIQCANRGLDQANFKISMDQMFYLNKYWSIKNSGDVNAYRSNYLIPHIKKTTVLYETPANEKLLNFINCPDYHAAILYILQFHAMSYPKGSDAEELEHFEREFQKETSPFKLGVDTAISSMAECVRRGLLIKEGTLTKPLFRTNDAIRSLDLWRLPPGLPSNLFRVLNTFGEQKLCELVSRTDICLDANGDFLREELHMADFVRLANNFPLVFQLNSHDKQVYSQEVLTSLRLERECPTWKVLLDCPNYSDNIFFCDCRTCCSFTPVTYDYNS</sequence>
<feature type="compositionally biased region" description="Polar residues" evidence="1">
    <location>
        <begin position="126"/>
        <end position="144"/>
    </location>
</feature>
<dbReference type="EMBL" id="CAJFCV020000001">
    <property type="protein sequence ID" value="CAG9088308.1"/>
    <property type="molecule type" value="Genomic_DNA"/>
</dbReference>
<feature type="compositionally biased region" description="Polar residues" evidence="1">
    <location>
        <begin position="152"/>
        <end position="169"/>
    </location>
</feature>
<feature type="region of interest" description="Disordered" evidence="1">
    <location>
        <begin position="92"/>
        <end position="171"/>
    </location>
</feature>
<reference evidence="5" key="1">
    <citation type="submission" date="2016-11" db="UniProtKB">
        <authorList>
            <consortium name="WormBaseParasite"/>
        </authorList>
    </citation>
    <scope>IDENTIFICATION</scope>
</reference>
<evidence type="ECO:0000313" key="4">
    <source>
        <dbReference type="Proteomes" id="UP000659654"/>
    </source>
</evidence>
<proteinExistence type="predicted"/>
<evidence type="ECO:0000313" key="5">
    <source>
        <dbReference type="WBParaSite" id="BXY_0659100.1"/>
    </source>
</evidence>
<dbReference type="AlphaFoldDB" id="A0A1I7S0R7"/>
<evidence type="ECO:0000313" key="3">
    <source>
        <dbReference type="Proteomes" id="UP000095284"/>
    </source>
</evidence>
<dbReference type="Proteomes" id="UP000659654">
    <property type="component" value="Unassembled WGS sequence"/>
</dbReference>
<protein>
    <submittedName>
        <fullName evidence="2">(pine wood nematode) hypothetical protein</fullName>
    </submittedName>
</protein>
<evidence type="ECO:0000256" key="1">
    <source>
        <dbReference type="SAM" id="MobiDB-lite"/>
    </source>
</evidence>
<dbReference type="EMBL" id="CAJFDI010000001">
    <property type="protein sequence ID" value="CAD5211447.1"/>
    <property type="molecule type" value="Genomic_DNA"/>
</dbReference>
<reference evidence="2" key="2">
    <citation type="submission" date="2020-09" db="EMBL/GenBank/DDBJ databases">
        <authorList>
            <person name="Kikuchi T."/>
        </authorList>
    </citation>
    <scope>NUCLEOTIDE SEQUENCE</scope>
    <source>
        <strain evidence="2">Ka4C1</strain>
    </source>
</reference>